<evidence type="ECO:0000313" key="3">
    <source>
        <dbReference type="EMBL" id="MBM9509099.1"/>
    </source>
</evidence>
<feature type="region of interest" description="Disordered" evidence="1">
    <location>
        <begin position="1"/>
        <end position="83"/>
    </location>
</feature>
<feature type="compositionally biased region" description="Basic and acidic residues" evidence="1">
    <location>
        <begin position="1"/>
        <end position="22"/>
    </location>
</feature>
<comment type="caution">
    <text evidence="3">The sequence shown here is derived from an EMBL/GenBank/DDBJ whole genome shotgun (WGS) entry which is preliminary data.</text>
</comment>
<dbReference type="SUPFAM" id="SSF52540">
    <property type="entry name" value="P-loop containing nucleoside triphosphate hydrolases"/>
    <property type="match status" value="1"/>
</dbReference>
<evidence type="ECO:0000313" key="4">
    <source>
        <dbReference type="Proteomes" id="UP000749040"/>
    </source>
</evidence>
<organism evidence="3 4">
    <name type="scientific">Actinacidiphila acididurans</name>
    <dbReference type="NCBI Taxonomy" id="2784346"/>
    <lineage>
        <taxon>Bacteria</taxon>
        <taxon>Bacillati</taxon>
        <taxon>Actinomycetota</taxon>
        <taxon>Actinomycetes</taxon>
        <taxon>Kitasatosporales</taxon>
        <taxon>Streptomycetaceae</taxon>
        <taxon>Actinacidiphila</taxon>
    </lineage>
</organism>
<evidence type="ECO:0000256" key="1">
    <source>
        <dbReference type="SAM" id="MobiDB-lite"/>
    </source>
</evidence>
<feature type="compositionally biased region" description="Low complexity" evidence="1">
    <location>
        <begin position="1272"/>
        <end position="1282"/>
    </location>
</feature>
<dbReference type="Gene3D" id="1.25.10.10">
    <property type="entry name" value="Leucine-rich Repeat Variant"/>
    <property type="match status" value="3"/>
</dbReference>
<dbReference type="Gene3D" id="3.40.50.300">
    <property type="entry name" value="P-loop containing nucleotide triphosphate hydrolases"/>
    <property type="match status" value="1"/>
</dbReference>
<feature type="compositionally biased region" description="Basic and acidic residues" evidence="1">
    <location>
        <begin position="504"/>
        <end position="526"/>
    </location>
</feature>
<dbReference type="InterPro" id="IPR007111">
    <property type="entry name" value="NACHT_NTPase"/>
</dbReference>
<dbReference type="InterPro" id="IPR027417">
    <property type="entry name" value="P-loop_NTPase"/>
</dbReference>
<feature type="domain" description="NACHT" evidence="2">
    <location>
        <begin position="235"/>
        <end position="333"/>
    </location>
</feature>
<dbReference type="Pfam" id="PF05729">
    <property type="entry name" value="NACHT"/>
    <property type="match status" value="1"/>
</dbReference>
<reference evidence="3 4" key="1">
    <citation type="submission" date="2021-01" db="EMBL/GenBank/DDBJ databases">
        <title>Streptomyces acididurans sp. nov., isolated from a peat swamp forest soil.</title>
        <authorList>
            <person name="Chantavorakit T."/>
            <person name="Duangmal K."/>
        </authorList>
    </citation>
    <scope>NUCLEOTIDE SEQUENCE [LARGE SCALE GENOMIC DNA]</scope>
    <source>
        <strain evidence="3 4">KK5PA1</strain>
    </source>
</reference>
<feature type="region of interest" description="Disordered" evidence="1">
    <location>
        <begin position="928"/>
        <end position="949"/>
    </location>
</feature>
<accession>A0ABS2U0H7</accession>
<dbReference type="InterPro" id="IPR004155">
    <property type="entry name" value="PBS_lyase_HEAT"/>
</dbReference>
<dbReference type="PANTHER" id="PTHR46844">
    <property type="entry name" value="SLR5058 PROTEIN"/>
    <property type="match status" value="1"/>
</dbReference>
<feature type="compositionally biased region" description="Pro residues" evidence="1">
    <location>
        <begin position="71"/>
        <end position="80"/>
    </location>
</feature>
<dbReference type="EMBL" id="JADKYB010000022">
    <property type="protein sequence ID" value="MBM9509099.1"/>
    <property type="molecule type" value="Genomic_DNA"/>
</dbReference>
<gene>
    <name evidence="3" type="ORF">ITX44_32045</name>
</gene>
<feature type="compositionally biased region" description="Basic and acidic residues" evidence="1">
    <location>
        <begin position="1287"/>
        <end position="1299"/>
    </location>
</feature>
<dbReference type="PROSITE" id="PS50837">
    <property type="entry name" value="NACHT"/>
    <property type="match status" value="1"/>
</dbReference>
<keyword evidence="4" id="KW-1185">Reference proteome</keyword>
<dbReference type="RefSeq" id="WP_205361735.1">
    <property type="nucleotide sequence ID" value="NZ_JADKYB010000022.1"/>
</dbReference>
<name>A0ABS2U0H7_9ACTN</name>
<dbReference type="PANTHER" id="PTHR46844:SF1">
    <property type="entry name" value="SLR5058 PROTEIN"/>
    <property type="match status" value="1"/>
</dbReference>
<dbReference type="InterPro" id="IPR016024">
    <property type="entry name" value="ARM-type_fold"/>
</dbReference>
<feature type="region of interest" description="Disordered" evidence="1">
    <location>
        <begin position="504"/>
        <end position="532"/>
    </location>
</feature>
<dbReference type="SMART" id="SM00567">
    <property type="entry name" value="EZ_HEAT"/>
    <property type="match status" value="6"/>
</dbReference>
<proteinExistence type="predicted"/>
<sequence>MPADRGRPTHSEGSASHDRPEPSEDQDSPDEPARPELPAGQNQPAPLGGPDSGDRAALSKARAAGGQHVQPPAPPAPAPAPRAAVIGGDADTVITGDNATVVNLTVTGAAPIPEEVDPEAAVARYGQRVRDTYGRLDLEVIRPLDDQGRTPAVHLTEVFVAPKVRAGVRAVELPRELVRRLAEPEVAEPGRTRAGEDTRGLLDVLDAATLARARTDYRQRPRQSVLSLLAAPGNRCVVLLGDPGAGKSTVVRYVALTLLAGPAPDHPLGPLAGMLPVVVELRRFAEREWRDATFEEFLRHLHRTQGLSVPEAVLRDRLARGKALVVFEGLDELFDPGLRRELEGRIAEFARAHPLARVVVTSRITGYQEAVLEEAGFGHYVLQDLDRPQIETFARRWYAKVCPHDPELAEKLGDRLTGAVARSRPIRELAGNPLLLTILALIGRRHELPRSRRGAYRHAVTVLVAHWDLDAKFLGEELPQAVRDVLGADERLELLQFLARRMQEDGQGDRRQDGPGNEQEHAKENGHGIGANRIHGTDLEEVFRTFLAQYPLSGPDVSAGARGLVALLRRRNFILARYGGQVYGFVHRAFLEYLAACDIADRYRDRRDWPTPQDLLDDVVTRHAADPSWREVLLLLAGLLGDRDAAAMVDHLLDLYRSRADPAMLVLAVRCLAEFGRTGSLAAQSARAVDELTTALSLGPGDRLRELGPVLAGFPEAWEGRARYLRWFHLSGQFVPEYRFYADGGLVVSPESTAAHLACHLYGDPARLSTLARFHEGADIRAAALRVLGERRPHSEPALALLLERAVADRSDRVRHTAVQVLGEWWPHEERVRNLLPARIAAETSDYARGAALTALAEWWADGEDAGPTLRVLLEQARTTRSEYVAQVVFHQLGRRWADQPEVRAAARDALGSPVAAVRAGALRMTAEHDPPREQAPAEIRESAVADPGPPVRATAVTLLGELWPDDPLVPGLLRERAAADTAPQVREAALRALAGFRATDEDALETLLERAAADPSGGTRAFALRLLGERRPDDERVVALLLESGRADRSAGARIEALRLVAGRRADDERVRALLLDRAGPAERDRLVRAAALRLLAGQWPRGDTRARELLLDRAVTDPDGHARVVALQVLGGHRPDDPAVRDLLLEQAVRDPAARPRATALDLIGSRYRAHPGVPELFAERAVQDPAPGPREAAFRHALLGRPEAEAVASALAGPDHAHRGLALRMLVWQWPGQPRTRTALERAARREPHGPTRQLATDLLAVLASLRAGAESAGVAPEGAEPEEAQHDKAEPEGPDRPAAPDPTGHAHHSAAG</sequence>
<feature type="region of interest" description="Disordered" evidence="1">
    <location>
        <begin position="1272"/>
        <end position="1316"/>
    </location>
</feature>
<dbReference type="SUPFAM" id="SSF48371">
    <property type="entry name" value="ARM repeat"/>
    <property type="match status" value="1"/>
</dbReference>
<protein>
    <submittedName>
        <fullName evidence="3">HEAT repeat domain-containing protein</fullName>
    </submittedName>
</protein>
<dbReference type="Proteomes" id="UP000749040">
    <property type="component" value="Unassembled WGS sequence"/>
</dbReference>
<dbReference type="InterPro" id="IPR011989">
    <property type="entry name" value="ARM-like"/>
</dbReference>
<evidence type="ECO:0000259" key="2">
    <source>
        <dbReference type="PROSITE" id="PS50837"/>
    </source>
</evidence>